<evidence type="ECO:0000313" key="3">
    <source>
        <dbReference type="EMBL" id="KAK0626947.1"/>
    </source>
</evidence>
<dbReference type="PROSITE" id="PS51767">
    <property type="entry name" value="PEPTIDASE_A1"/>
    <property type="match status" value="1"/>
</dbReference>
<name>A0AA40C6H4_9PEZI</name>
<protein>
    <submittedName>
        <fullName evidence="3">Aspartic peptidase domain-containing protein</fullName>
    </submittedName>
</protein>
<dbReference type="AlphaFoldDB" id="A0AA40C6H4"/>
<dbReference type="PANTHER" id="PTHR47966">
    <property type="entry name" value="BETA-SITE APP-CLEAVING ENZYME, ISOFORM A-RELATED"/>
    <property type="match status" value="1"/>
</dbReference>
<dbReference type="Gene3D" id="2.40.70.10">
    <property type="entry name" value="Acid Proteases"/>
    <property type="match status" value="2"/>
</dbReference>
<dbReference type="SUPFAM" id="SSF50630">
    <property type="entry name" value="Acid proteases"/>
    <property type="match status" value="1"/>
</dbReference>
<evidence type="ECO:0000259" key="2">
    <source>
        <dbReference type="PROSITE" id="PS51767"/>
    </source>
</evidence>
<reference evidence="3" key="1">
    <citation type="submission" date="2023-06" db="EMBL/GenBank/DDBJ databases">
        <title>Genome-scale phylogeny and comparative genomics of the fungal order Sordariales.</title>
        <authorList>
            <consortium name="Lawrence Berkeley National Laboratory"/>
            <person name="Hensen N."/>
            <person name="Bonometti L."/>
            <person name="Westerberg I."/>
            <person name="Brannstrom I.O."/>
            <person name="Guillou S."/>
            <person name="Cros-Aarteil S."/>
            <person name="Calhoun S."/>
            <person name="Haridas S."/>
            <person name="Kuo A."/>
            <person name="Mondo S."/>
            <person name="Pangilinan J."/>
            <person name="Riley R."/>
            <person name="Labutti K."/>
            <person name="Andreopoulos B."/>
            <person name="Lipzen A."/>
            <person name="Chen C."/>
            <person name="Yanf M."/>
            <person name="Daum C."/>
            <person name="Ng V."/>
            <person name="Clum A."/>
            <person name="Steindorff A."/>
            <person name="Ohm R."/>
            <person name="Martin F."/>
            <person name="Silar P."/>
            <person name="Natvig D."/>
            <person name="Lalanne C."/>
            <person name="Gautier V."/>
            <person name="Ament-Velasquez S.L."/>
            <person name="Kruys A."/>
            <person name="Hutchinson M.I."/>
            <person name="Powell A.J."/>
            <person name="Barry K."/>
            <person name="Miller A.N."/>
            <person name="Grigoriev I.V."/>
            <person name="Debuchy R."/>
            <person name="Gladieux P."/>
            <person name="Thoren M.H."/>
            <person name="Johannesson H."/>
        </authorList>
    </citation>
    <scope>NUCLEOTIDE SEQUENCE</scope>
    <source>
        <strain evidence="3">CBS 606.72</strain>
    </source>
</reference>
<sequence>GTDGVTPQQNDAEHLFPVSIGTRPREFWVTGQTLCDPKKSSTSKQIADATFNISYIDGAVCSGDVYLDVVGFGNLPRSVTHAIEAAINVSQDLTTDAAMSGIFGFGFGTYNTIKPDPQPSFFKSFIPTLKAPVFTIDLKRNGIETLNFGFLGYNAWTGPITYVPLINGAEDWVAGFSGYTVAGSGIHQLEMYATIDSGTGAILLDKNAVDDYYSHISGAWYDDFNKGKVFPCKATVPDFTLHLSEDMTNTRKNLTIPGDYLRWGEISTPFSSSRRGNCLGGIQIAKEPGNLILGDMLLKSVFAVFDVGDRRIGFADK</sequence>
<dbReference type="GO" id="GO:0006508">
    <property type="term" value="P:proteolysis"/>
    <property type="evidence" value="ECO:0007669"/>
    <property type="project" value="InterPro"/>
</dbReference>
<dbReference type="EMBL" id="JAULSU010000002">
    <property type="protein sequence ID" value="KAK0626947.1"/>
    <property type="molecule type" value="Genomic_DNA"/>
</dbReference>
<feature type="non-terminal residue" evidence="3">
    <location>
        <position position="1"/>
    </location>
</feature>
<evidence type="ECO:0000256" key="1">
    <source>
        <dbReference type="ARBA" id="ARBA00007447"/>
    </source>
</evidence>
<evidence type="ECO:0000313" key="4">
    <source>
        <dbReference type="Proteomes" id="UP001175000"/>
    </source>
</evidence>
<dbReference type="PANTHER" id="PTHR47966:SF2">
    <property type="entry name" value="ASPERGILLOPEPSIN-1-RELATED"/>
    <property type="match status" value="1"/>
</dbReference>
<dbReference type="Proteomes" id="UP001175000">
    <property type="component" value="Unassembled WGS sequence"/>
</dbReference>
<accession>A0AA40C6H4</accession>
<proteinExistence type="inferred from homology"/>
<dbReference type="GO" id="GO:0004190">
    <property type="term" value="F:aspartic-type endopeptidase activity"/>
    <property type="evidence" value="ECO:0007669"/>
    <property type="project" value="InterPro"/>
</dbReference>
<dbReference type="InterPro" id="IPR021109">
    <property type="entry name" value="Peptidase_aspartic_dom_sf"/>
</dbReference>
<gene>
    <name evidence="3" type="ORF">B0T14DRAFT_391736</name>
</gene>
<dbReference type="InterPro" id="IPR033121">
    <property type="entry name" value="PEPTIDASE_A1"/>
</dbReference>
<keyword evidence="4" id="KW-1185">Reference proteome</keyword>
<feature type="non-terminal residue" evidence="3">
    <location>
        <position position="317"/>
    </location>
</feature>
<comment type="similarity">
    <text evidence="1">Belongs to the peptidase A1 family.</text>
</comment>
<organism evidence="3 4">
    <name type="scientific">Immersiella caudata</name>
    <dbReference type="NCBI Taxonomy" id="314043"/>
    <lineage>
        <taxon>Eukaryota</taxon>
        <taxon>Fungi</taxon>
        <taxon>Dikarya</taxon>
        <taxon>Ascomycota</taxon>
        <taxon>Pezizomycotina</taxon>
        <taxon>Sordariomycetes</taxon>
        <taxon>Sordariomycetidae</taxon>
        <taxon>Sordariales</taxon>
        <taxon>Lasiosphaeriaceae</taxon>
        <taxon>Immersiella</taxon>
    </lineage>
</organism>
<feature type="domain" description="Peptidase A1" evidence="2">
    <location>
        <begin position="3"/>
        <end position="315"/>
    </location>
</feature>
<dbReference type="Pfam" id="PF00026">
    <property type="entry name" value="Asp"/>
    <property type="match status" value="1"/>
</dbReference>
<dbReference type="InterPro" id="IPR001461">
    <property type="entry name" value="Aspartic_peptidase_A1"/>
</dbReference>
<comment type="caution">
    <text evidence="3">The sequence shown here is derived from an EMBL/GenBank/DDBJ whole genome shotgun (WGS) entry which is preliminary data.</text>
</comment>